<name>A0ABX3NYB2_9BACT</name>
<dbReference type="RefSeq" id="WP_014219962.1">
    <property type="nucleotide sequence ID" value="NZ_LWBO01000010.1"/>
</dbReference>
<reference evidence="8 9" key="1">
    <citation type="submission" date="2016-04" db="EMBL/GenBank/DDBJ databases">
        <authorList>
            <person name="Chen L."/>
            <person name="Zhuang W."/>
            <person name="Wang G."/>
        </authorList>
    </citation>
    <scope>NUCLEOTIDE SEQUENCE [LARGE SCALE GENOMIC DNA]</scope>
    <source>
        <strain evidence="9">GR20</strain>
    </source>
</reference>
<proteinExistence type="inferred from homology"/>
<feature type="domain" description="Peptidase M48" evidence="7">
    <location>
        <begin position="186"/>
        <end position="283"/>
    </location>
</feature>
<keyword evidence="4 6" id="KW-0862">Zinc</keyword>
<protein>
    <recommendedName>
        <fullName evidence="7">Peptidase M48 domain-containing protein</fullName>
    </recommendedName>
</protein>
<dbReference type="InterPro" id="IPR001915">
    <property type="entry name" value="Peptidase_M48"/>
</dbReference>
<evidence type="ECO:0000256" key="4">
    <source>
        <dbReference type="ARBA" id="ARBA00022833"/>
    </source>
</evidence>
<dbReference type="Proteomes" id="UP000192277">
    <property type="component" value="Unassembled WGS sequence"/>
</dbReference>
<evidence type="ECO:0000256" key="3">
    <source>
        <dbReference type="ARBA" id="ARBA00022801"/>
    </source>
</evidence>
<comment type="cofactor">
    <cofactor evidence="6">
        <name>Zn(2+)</name>
        <dbReference type="ChEBI" id="CHEBI:29105"/>
    </cofactor>
    <text evidence="6">Binds 1 zinc ion per subunit.</text>
</comment>
<comment type="caution">
    <text evidence="8">The sequence shown here is derived from an EMBL/GenBank/DDBJ whole genome shotgun (WGS) entry which is preliminary data.</text>
</comment>
<evidence type="ECO:0000256" key="5">
    <source>
        <dbReference type="ARBA" id="ARBA00023049"/>
    </source>
</evidence>
<evidence type="ECO:0000313" key="8">
    <source>
        <dbReference type="EMBL" id="OQP49644.1"/>
    </source>
</evidence>
<keyword evidence="9" id="KW-1185">Reference proteome</keyword>
<keyword evidence="3 6" id="KW-0378">Hydrolase</keyword>
<evidence type="ECO:0000313" key="9">
    <source>
        <dbReference type="Proteomes" id="UP000192277"/>
    </source>
</evidence>
<keyword evidence="5 6" id="KW-0482">Metalloprotease</keyword>
<gene>
    <name evidence="8" type="ORF">A4D02_29070</name>
</gene>
<dbReference type="Gene3D" id="6.20.20.10">
    <property type="match status" value="1"/>
</dbReference>
<evidence type="ECO:0000256" key="1">
    <source>
        <dbReference type="ARBA" id="ARBA00022670"/>
    </source>
</evidence>
<evidence type="ECO:0000259" key="7">
    <source>
        <dbReference type="Pfam" id="PF01435"/>
    </source>
</evidence>
<organism evidence="8 9">
    <name type="scientific">Niastella koreensis</name>
    <dbReference type="NCBI Taxonomy" id="354356"/>
    <lineage>
        <taxon>Bacteria</taxon>
        <taxon>Pseudomonadati</taxon>
        <taxon>Bacteroidota</taxon>
        <taxon>Chitinophagia</taxon>
        <taxon>Chitinophagales</taxon>
        <taxon>Chitinophagaceae</taxon>
        <taxon>Niastella</taxon>
    </lineage>
</organism>
<comment type="similarity">
    <text evidence="6">Belongs to the peptidase M48 family.</text>
</comment>
<evidence type="ECO:0000256" key="6">
    <source>
        <dbReference type="RuleBase" id="RU003983"/>
    </source>
</evidence>
<sequence>MGFFNRLFRKADSSDQITCPRCLGKGHVDRDDIIRLNMQGKWGTGSCAYCKGTGEVHKEILSKVAPDARHLTTDLTEKEREAVVNATKLEGCPVSEYNRLWLENAFSVLLDFFGEENILQKKVLIPHYADFPVPYDKTEQSAYETMKVVASQMEVPFESIELRFYDDRITELSSGSPFGTNLYLESVKGDHNAQGFYMGMQENGKYEIWVSRNNLVFPERLVAILAHEIAHIKLLGEERRISNNEYLTDLTTVVFGLGIFNANEAFQSYKDKRTWGYTSLGYLSQMQWGYSLALFAYVRGEHAPAWSEHLSPNVKSDFQQAQRFIEANRELIFQQ</sequence>
<evidence type="ECO:0000256" key="2">
    <source>
        <dbReference type="ARBA" id="ARBA00022723"/>
    </source>
</evidence>
<keyword evidence="2" id="KW-0479">Metal-binding</keyword>
<dbReference type="EMBL" id="LWBO01000010">
    <property type="protein sequence ID" value="OQP49644.1"/>
    <property type="molecule type" value="Genomic_DNA"/>
</dbReference>
<accession>A0ABX3NYB2</accession>
<keyword evidence="1 6" id="KW-0645">Protease</keyword>
<dbReference type="Pfam" id="PF01435">
    <property type="entry name" value="Peptidase_M48"/>
    <property type="match status" value="1"/>
</dbReference>